<protein>
    <submittedName>
        <fullName evidence="2">Uncharacterized protein</fullName>
    </submittedName>
</protein>
<accession>J9D4U8</accession>
<gene>
    <name evidence="2" type="ORF">EDEG_03061</name>
</gene>
<dbReference type="HOGENOM" id="CLU_263156_0_0_1"/>
<dbReference type="Proteomes" id="UP000003163">
    <property type="component" value="Unassembled WGS sequence"/>
</dbReference>
<keyword evidence="3" id="KW-1185">Reference proteome</keyword>
<evidence type="ECO:0000256" key="1">
    <source>
        <dbReference type="SAM" id="MobiDB-lite"/>
    </source>
</evidence>
<comment type="caution">
    <text evidence="2">The sequence shown here is derived from an EMBL/GenBank/DDBJ whole genome shotgun (WGS) entry which is preliminary data.</text>
</comment>
<dbReference type="VEuPathDB" id="MicrosporidiaDB:EDEG_03061"/>
<proteinExistence type="predicted"/>
<feature type="compositionally biased region" description="Low complexity" evidence="1">
    <location>
        <begin position="1269"/>
        <end position="1280"/>
    </location>
</feature>
<name>J9D4U8_EDHAE</name>
<organism evidence="2 3">
    <name type="scientific">Edhazardia aedis (strain USNM 41457)</name>
    <name type="common">Microsporidian parasite</name>
    <dbReference type="NCBI Taxonomy" id="1003232"/>
    <lineage>
        <taxon>Eukaryota</taxon>
        <taxon>Fungi</taxon>
        <taxon>Fungi incertae sedis</taxon>
        <taxon>Microsporidia</taxon>
        <taxon>Edhazardia</taxon>
    </lineage>
</organism>
<dbReference type="InParanoid" id="J9D4U8"/>
<feature type="region of interest" description="Disordered" evidence="1">
    <location>
        <begin position="1223"/>
        <end position="1280"/>
    </location>
</feature>
<feature type="compositionally biased region" description="Low complexity" evidence="1">
    <location>
        <begin position="1223"/>
        <end position="1257"/>
    </location>
</feature>
<reference evidence="3" key="2">
    <citation type="submission" date="2015-07" db="EMBL/GenBank/DDBJ databases">
        <title>Contrasting host-pathogen interactions and genome evolution in two generalist and specialist microsporidian pathogens of mosquitoes.</title>
        <authorList>
            <consortium name="The Broad Institute Genomics Platform"/>
            <consortium name="The Broad Institute Genome Sequencing Center for Infectious Disease"/>
            <person name="Cuomo C.A."/>
            <person name="Sanscrainte N.D."/>
            <person name="Goldberg J.M."/>
            <person name="Heiman D."/>
            <person name="Young S."/>
            <person name="Zeng Q."/>
            <person name="Becnel J.J."/>
            <person name="Birren B.W."/>
        </authorList>
    </citation>
    <scope>NUCLEOTIDE SEQUENCE [LARGE SCALE GENOMIC DNA]</scope>
    <source>
        <strain evidence="3">USNM 41457</strain>
    </source>
</reference>
<dbReference type="EMBL" id="AFBI03000066">
    <property type="protein sequence ID" value="EJW02549.1"/>
    <property type="molecule type" value="Genomic_DNA"/>
</dbReference>
<evidence type="ECO:0000313" key="2">
    <source>
        <dbReference type="EMBL" id="EJW02549.1"/>
    </source>
</evidence>
<reference evidence="2 3" key="1">
    <citation type="submission" date="2011-08" db="EMBL/GenBank/DDBJ databases">
        <authorList>
            <person name="Liu Z.J."/>
            <person name="Shi F.L."/>
            <person name="Lu J.Q."/>
            <person name="Li M."/>
            <person name="Wang Z.L."/>
        </authorList>
    </citation>
    <scope>NUCLEOTIDE SEQUENCE [LARGE SCALE GENOMIC DNA]</scope>
    <source>
        <strain evidence="2 3">USNM 41457</strain>
    </source>
</reference>
<sequence length="1280" mass="146541">MMPLDKRTVKKDVITDLNKYLSVLKKELERSLFYGESLRDIVDFEGSSVFLCESSVNLKYLCDDFIFNTDGSRKSKVADKIKSSLKLFDKKCNNININSSCIGKLNSSSNNILKSHVNKLYNINGRINNSINNSGIHLSENIDNKTDYSIINDNGNTSIIHTNNTGSYQKLSAEDMGKANIFYRSFKFGIKEKQNIKKALKESFCYYNEIFHLPLLFVLKNSDKIVSNYEWDMAYKENQYITMFKKIEKVLKHNNINRSSNVNEFGSKNGSRIKIQIKNKSGIYNTNNIKNTINGIISFNNNVINNKEIIRDDRVFKSVKRDIASITNTTCVICMNNNVLDKYTSLFEENCTNCQLCKEYSTFDRIFYIVCCINNINNLDNLEQDRYKKHNHKNNALNICIDTKENKKNDQILETHENINKHTGFNNNESNLNEIYKSDKEIYDTASSAAENNICKNVDAGLTFKAINKDKDNDIYGCINKRRKFVLDVSFDTCKNEKCILSPFYVFKYVNKWKNHKDKNINVNISTDNNANSSNTTSNINNKEDNTIDDKSKKILYCDDINNYTTDTILKKEIDIYTCNITNNKSPDNSTICLNHQFYIENTLNFLIKYVQNSNLCIDHISTIKKIFQIISMKNLFFCVDHSRILNDLFNNYKLKDSSFDNKKEKSTIGTNNNILNTDNRNDSVFDDNNGTHANTKNNKIFIATLINNTNAPNTNDINTTKNIDTLNSESKSLNNIPHKTAKTIARKCENLYNQKLIYEDNEITVLDHFKTKYLKPSSLYYIKEISSPVNNQKYKNTFEFMMKSKSKYIYDLQDEKDLKIKSPHESFKQIPKEFSNIDGPASVIKYHKMIDIMNRRRNTIQNIKNTDISNNTANNVSTNISSIGTKKNSNINANVYNNIPNNHTPQYASNIANNYNGYSNNFLLNNTVSNNNININSGKLGCARNNLNSNFTYSGSNMPNISNFRYVNSINRMNDLCTFNNISSNNNINNLSSFNSLHGIGGTSNFSNINNIPNINAMNNVNNTNNRYGYNNINHINNRNSIHSINNYESKNSNSINNPHPTDMNFYTHPYNLGNVNNMGSINSSNNIGNMNNIYLDSFNHLTNPSNINNINTVNYPGNINNLLNSTNTYNSGNSTSKNNMNCMYNQVTMNKMNNISNLHAINQNNCANLNYSSVNNININNSNMMSDFKNPNYPNNIHTNNVNITYYNNPYNNGTINNINPNNQTKNINNPMTNLDLPKSTTSNFNTKTKSANSSQGKYKKKQESSNTNINNNNNQKR</sequence>
<evidence type="ECO:0000313" key="3">
    <source>
        <dbReference type="Proteomes" id="UP000003163"/>
    </source>
</evidence>
<dbReference type="AlphaFoldDB" id="J9D4U8"/>